<accession>A0A165C316</accession>
<dbReference type="STRING" id="1314785.A0A165C316"/>
<dbReference type="RefSeq" id="XP_040759851.1">
    <property type="nucleotide sequence ID" value="XM_040913191.1"/>
</dbReference>
<protein>
    <recommendedName>
        <fullName evidence="3">CCHC-type domain-containing protein</fullName>
    </recommendedName>
</protein>
<organism evidence="1 2">
    <name type="scientific">Laetiporus sulphureus 93-53</name>
    <dbReference type="NCBI Taxonomy" id="1314785"/>
    <lineage>
        <taxon>Eukaryota</taxon>
        <taxon>Fungi</taxon>
        <taxon>Dikarya</taxon>
        <taxon>Basidiomycota</taxon>
        <taxon>Agaricomycotina</taxon>
        <taxon>Agaricomycetes</taxon>
        <taxon>Polyporales</taxon>
        <taxon>Laetiporus</taxon>
    </lineage>
</organism>
<reference evidence="1 2" key="1">
    <citation type="journal article" date="2016" name="Mol. Biol. Evol.">
        <title>Comparative Genomics of Early-Diverging Mushroom-Forming Fungi Provides Insights into the Origins of Lignocellulose Decay Capabilities.</title>
        <authorList>
            <person name="Nagy L.G."/>
            <person name="Riley R."/>
            <person name="Tritt A."/>
            <person name="Adam C."/>
            <person name="Daum C."/>
            <person name="Floudas D."/>
            <person name="Sun H."/>
            <person name="Yadav J.S."/>
            <person name="Pangilinan J."/>
            <person name="Larsson K.H."/>
            <person name="Matsuura K."/>
            <person name="Barry K."/>
            <person name="Labutti K."/>
            <person name="Kuo R."/>
            <person name="Ohm R.A."/>
            <person name="Bhattacharya S.S."/>
            <person name="Shirouzu T."/>
            <person name="Yoshinaga Y."/>
            <person name="Martin F.M."/>
            <person name="Grigoriev I.V."/>
            <person name="Hibbett D.S."/>
        </authorList>
    </citation>
    <scope>NUCLEOTIDE SEQUENCE [LARGE SCALE GENOMIC DNA]</scope>
    <source>
        <strain evidence="1 2">93-53</strain>
    </source>
</reference>
<evidence type="ECO:0000313" key="2">
    <source>
        <dbReference type="Proteomes" id="UP000076871"/>
    </source>
</evidence>
<dbReference type="Proteomes" id="UP000076871">
    <property type="component" value="Unassembled WGS sequence"/>
</dbReference>
<dbReference type="AlphaFoldDB" id="A0A165C316"/>
<dbReference type="GeneID" id="63830219"/>
<dbReference type="OrthoDB" id="3252634at2759"/>
<gene>
    <name evidence="1" type="ORF">LAESUDRAFT_763047</name>
</gene>
<name>A0A165C316_9APHY</name>
<proteinExistence type="predicted"/>
<evidence type="ECO:0008006" key="3">
    <source>
        <dbReference type="Google" id="ProtNLM"/>
    </source>
</evidence>
<evidence type="ECO:0000313" key="1">
    <source>
        <dbReference type="EMBL" id="KZT02111.1"/>
    </source>
</evidence>
<sequence length="290" mass="32616">MNEVEKKLWVKHYLNIDIADLVESLPEYSDPMKTYVDLRQAIQELYPGADTERKWETIMELGNYHREFLAITSFFIGKNRISESKRNRAFVRGFSLESWSRILQRLQLKQPDHYPDDPYWVDDVYEAANSAPAIKSEDISLLIESLVKSVQTLTTAVTGEIAKQNGSQAVTASRPPVTNGSLSGFCHYCGEARGMIRTCKHVEEDIKSGKSLCNAAGKVVLPNGTFVPRTIPGITIRDHIYEWHRCNQTPVAASVSAANLSEVSEDKASSFSLGTEDRIEALEQELFNLK</sequence>
<dbReference type="EMBL" id="KV427655">
    <property type="protein sequence ID" value="KZT02111.1"/>
    <property type="molecule type" value="Genomic_DNA"/>
</dbReference>
<keyword evidence="2" id="KW-1185">Reference proteome</keyword>
<dbReference type="InParanoid" id="A0A165C316"/>